<dbReference type="GO" id="GO:0003908">
    <property type="term" value="F:methylated-DNA-[protein]-cysteine S-methyltransferase activity"/>
    <property type="evidence" value="ECO:0007669"/>
    <property type="project" value="UniProtKB-EC"/>
</dbReference>
<reference evidence="10 11" key="1">
    <citation type="journal article" date="2016" name="Nat. Commun.">
        <title>Thousands of microbial genomes shed light on interconnected biogeochemical processes in an aquifer system.</title>
        <authorList>
            <person name="Anantharaman K."/>
            <person name="Brown C.T."/>
            <person name="Hug L.A."/>
            <person name="Sharon I."/>
            <person name="Castelle C.J."/>
            <person name="Probst A.J."/>
            <person name="Thomas B.C."/>
            <person name="Singh A."/>
            <person name="Wilkins M.J."/>
            <person name="Karaoz U."/>
            <person name="Brodie E.L."/>
            <person name="Williams K.H."/>
            <person name="Hubbard S.S."/>
            <person name="Banfield J.F."/>
        </authorList>
    </citation>
    <scope>NUCLEOTIDE SEQUENCE [LARGE SCALE GENOMIC DNA]</scope>
</reference>
<dbReference type="NCBIfam" id="TIGR00589">
    <property type="entry name" value="ogt"/>
    <property type="match status" value="1"/>
</dbReference>
<dbReference type="CDD" id="cd06445">
    <property type="entry name" value="ATase"/>
    <property type="match status" value="1"/>
</dbReference>
<protein>
    <recommendedName>
        <fullName evidence="3">methylated-DNA--[protein]-cysteine S-methyltransferase</fullName>
        <ecNumber evidence="3">2.1.1.63</ecNumber>
    </recommendedName>
</protein>
<accession>A0A1F6BTG9</accession>
<dbReference type="PANTHER" id="PTHR10815">
    <property type="entry name" value="METHYLATED-DNA--PROTEIN-CYSTEINE METHYLTRANSFERASE"/>
    <property type="match status" value="1"/>
</dbReference>
<dbReference type="FunFam" id="1.10.10.10:FF:000214">
    <property type="entry name" value="Methylated-DNA--protein-cysteine methyltransferase"/>
    <property type="match status" value="1"/>
</dbReference>
<organism evidence="10 11">
    <name type="scientific">Candidatus Jorgensenbacteria bacterium GWA1_49_17</name>
    <dbReference type="NCBI Taxonomy" id="1798467"/>
    <lineage>
        <taxon>Bacteria</taxon>
        <taxon>Candidatus Joergenseniibacteriota</taxon>
    </lineage>
</organism>
<dbReference type="InterPro" id="IPR036217">
    <property type="entry name" value="MethylDNA_cys_MeTrfase_DNAb"/>
</dbReference>
<evidence type="ECO:0000313" key="10">
    <source>
        <dbReference type="EMBL" id="OGG40133.1"/>
    </source>
</evidence>
<dbReference type="GO" id="GO:0032259">
    <property type="term" value="P:methylation"/>
    <property type="evidence" value="ECO:0007669"/>
    <property type="project" value="UniProtKB-KW"/>
</dbReference>
<gene>
    <name evidence="10" type="ORF">A2116_00485</name>
</gene>
<keyword evidence="7" id="KW-0234">DNA repair</keyword>
<evidence type="ECO:0000256" key="2">
    <source>
        <dbReference type="ARBA" id="ARBA00008711"/>
    </source>
</evidence>
<dbReference type="AlphaFoldDB" id="A0A1F6BTG9"/>
<dbReference type="PANTHER" id="PTHR10815:SF13">
    <property type="entry name" value="METHYLATED-DNA--PROTEIN-CYSTEINE METHYLTRANSFERASE"/>
    <property type="match status" value="1"/>
</dbReference>
<evidence type="ECO:0000256" key="3">
    <source>
        <dbReference type="ARBA" id="ARBA00011918"/>
    </source>
</evidence>
<dbReference type="InterPro" id="IPR014048">
    <property type="entry name" value="MethylDNA_cys_MeTrfase_DNA-bd"/>
</dbReference>
<evidence type="ECO:0000256" key="4">
    <source>
        <dbReference type="ARBA" id="ARBA00022603"/>
    </source>
</evidence>
<dbReference type="Pfam" id="PF01035">
    <property type="entry name" value="DNA_binding_1"/>
    <property type="match status" value="1"/>
</dbReference>
<name>A0A1F6BTG9_9BACT</name>
<evidence type="ECO:0000256" key="5">
    <source>
        <dbReference type="ARBA" id="ARBA00022679"/>
    </source>
</evidence>
<comment type="catalytic activity">
    <reaction evidence="8">
        <text>a 6-O-methyl-2'-deoxyguanosine in DNA + L-cysteinyl-[protein] = S-methyl-L-cysteinyl-[protein] + a 2'-deoxyguanosine in DNA</text>
        <dbReference type="Rhea" id="RHEA:24000"/>
        <dbReference type="Rhea" id="RHEA-COMP:10131"/>
        <dbReference type="Rhea" id="RHEA-COMP:10132"/>
        <dbReference type="Rhea" id="RHEA-COMP:11367"/>
        <dbReference type="Rhea" id="RHEA-COMP:11368"/>
        <dbReference type="ChEBI" id="CHEBI:29950"/>
        <dbReference type="ChEBI" id="CHEBI:82612"/>
        <dbReference type="ChEBI" id="CHEBI:85445"/>
        <dbReference type="ChEBI" id="CHEBI:85448"/>
        <dbReference type="EC" id="2.1.1.63"/>
    </reaction>
</comment>
<comment type="caution">
    <text evidence="10">The sequence shown here is derived from an EMBL/GenBank/DDBJ whole genome shotgun (WGS) entry which is preliminary data.</text>
</comment>
<evidence type="ECO:0000259" key="9">
    <source>
        <dbReference type="Pfam" id="PF01035"/>
    </source>
</evidence>
<comment type="catalytic activity">
    <reaction evidence="1">
        <text>a 4-O-methyl-thymidine in DNA + L-cysteinyl-[protein] = a thymidine in DNA + S-methyl-L-cysteinyl-[protein]</text>
        <dbReference type="Rhea" id="RHEA:53428"/>
        <dbReference type="Rhea" id="RHEA-COMP:10131"/>
        <dbReference type="Rhea" id="RHEA-COMP:10132"/>
        <dbReference type="Rhea" id="RHEA-COMP:13555"/>
        <dbReference type="Rhea" id="RHEA-COMP:13556"/>
        <dbReference type="ChEBI" id="CHEBI:29950"/>
        <dbReference type="ChEBI" id="CHEBI:82612"/>
        <dbReference type="ChEBI" id="CHEBI:137386"/>
        <dbReference type="ChEBI" id="CHEBI:137387"/>
        <dbReference type="EC" id="2.1.1.63"/>
    </reaction>
</comment>
<feature type="domain" description="Methylated-DNA-[protein]-cysteine S-methyltransferase DNA binding" evidence="9">
    <location>
        <begin position="3"/>
        <end position="83"/>
    </location>
</feature>
<evidence type="ECO:0000256" key="6">
    <source>
        <dbReference type="ARBA" id="ARBA00022763"/>
    </source>
</evidence>
<keyword evidence="4" id="KW-0489">Methyltransferase</keyword>
<dbReference type="PROSITE" id="PS00374">
    <property type="entry name" value="MGMT"/>
    <property type="match status" value="1"/>
</dbReference>
<dbReference type="EC" id="2.1.1.63" evidence="3"/>
<evidence type="ECO:0000256" key="7">
    <source>
        <dbReference type="ARBA" id="ARBA00023204"/>
    </source>
</evidence>
<keyword evidence="5" id="KW-0808">Transferase</keyword>
<dbReference type="InterPro" id="IPR036388">
    <property type="entry name" value="WH-like_DNA-bd_sf"/>
</dbReference>
<dbReference type="Gene3D" id="1.10.10.10">
    <property type="entry name" value="Winged helix-like DNA-binding domain superfamily/Winged helix DNA-binding domain"/>
    <property type="match status" value="1"/>
</dbReference>
<evidence type="ECO:0000313" key="11">
    <source>
        <dbReference type="Proteomes" id="UP000179368"/>
    </source>
</evidence>
<evidence type="ECO:0000256" key="8">
    <source>
        <dbReference type="ARBA" id="ARBA00049348"/>
    </source>
</evidence>
<comment type="similarity">
    <text evidence="2">Belongs to the MGMT family.</text>
</comment>
<dbReference type="InterPro" id="IPR001497">
    <property type="entry name" value="MethylDNA_cys_MeTrfase_AS"/>
</dbReference>
<proteinExistence type="inferred from homology"/>
<dbReference type="GO" id="GO:0006281">
    <property type="term" value="P:DNA repair"/>
    <property type="evidence" value="ECO:0007669"/>
    <property type="project" value="UniProtKB-KW"/>
</dbReference>
<evidence type="ECO:0000256" key="1">
    <source>
        <dbReference type="ARBA" id="ARBA00001286"/>
    </source>
</evidence>
<dbReference type="Proteomes" id="UP000179368">
    <property type="component" value="Unassembled WGS sequence"/>
</dbReference>
<keyword evidence="6" id="KW-0227">DNA damage</keyword>
<dbReference type="SUPFAM" id="SSF46767">
    <property type="entry name" value="Methylated DNA-protein cysteine methyltransferase, C-terminal domain"/>
    <property type="match status" value="1"/>
</dbReference>
<sequence>MKQFREKVYRITKRIPRGRVSTYAAVARAIGSPRAFRAVGSALNKNPYAPQVPCHRVVRSDGRIGGFASGSKRKTTLLKKEGVEVKKRKINLKKFGFRF</sequence>
<dbReference type="EMBL" id="MFKG01000025">
    <property type="protein sequence ID" value="OGG40133.1"/>
    <property type="molecule type" value="Genomic_DNA"/>
</dbReference>